<comment type="caution">
    <text evidence="2">The sequence shown here is derived from an EMBL/GenBank/DDBJ whole genome shotgun (WGS) entry which is preliminary data.</text>
</comment>
<gene>
    <name evidence="2" type="ORF">W59_09894</name>
</gene>
<feature type="compositionally biased region" description="Polar residues" evidence="1">
    <location>
        <begin position="1"/>
        <end position="10"/>
    </location>
</feature>
<evidence type="ECO:0000313" key="3">
    <source>
        <dbReference type="Proteomes" id="UP000006447"/>
    </source>
</evidence>
<protein>
    <submittedName>
        <fullName evidence="2">Uncharacterized protein</fullName>
    </submittedName>
</protein>
<accession>I0WUP2</accession>
<dbReference type="AlphaFoldDB" id="I0WUP2"/>
<reference evidence="2 3" key="1">
    <citation type="journal article" date="2012" name="J. Bacteriol.">
        <title>Draft genome sequence of the nitrophenol-degrading actinomycete Rhodococcus imtechensis RKJ300.</title>
        <authorList>
            <person name="Vikram S."/>
            <person name="Kumar S."/>
            <person name="Subramanian S."/>
            <person name="Raghava G.P."/>
        </authorList>
    </citation>
    <scope>NUCLEOTIDE SEQUENCE [LARGE SCALE GENOMIC DNA]</scope>
    <source>
        <strain evidence="2 3">RKJ300</strain>
    </source>
</reference>
<proteinExistence type="predicted"/>
<dbReference type="EMBL" id="AJJH01000041">
    <property type="protein sequence ID" value="EID80108.1"/>
    <property type="molecule type" value="Genomic_DNA"/>
</dbReference>
<dbReference type="Proteomes" id="UP000006447">
    <property type="component" value="Unassembled WGS sequence"/>
</dbReference>
<sequence length="206" mass="21844">MHVDPNQTGHAQGAGAGVTLAEQQQKPVVDGVHRLDVAPPAGTARYRILIRSDQKQLGRITARHRHGEQDLAVGGAVADRRIADLGRGAVQVEVVDPVPATDPAPSRMRPHAPGPDCRRVVEDLPGKCVLGDVAVGVETDDQGAAHGRPATGRCRVRHGAGDHTGAQRWRWDVGQVQIDQHAHLAVAVSVVRVTPAKKRGAVVTSR</sequence>
<evidence type="ECO:0000256" key="1">
    <source>
        <dbReference type="SAM" id="MobiDB-lite"/>
    </source>
</evidence>
<evidence type="ECO:0000313" key="2">
    <source>
        <dbReference type="EMBL" id="EID80108.1"/>
    </source>
</evidence>
<name>I0WUP2_RHOOP</name>
<organism evidence="2 3">
    <name type="scientific">Rhodococcus opacus RKJ300 = JCM 13270</name>
    <dbReference type="NCBI Taxonomy" id="1165867"/>
    <lineage>
        <taxon>Bacteria</taxon>
        <taxon>Bacillati</taxon>
        <taxon>Actinomycetota</taxon>
        <taxon>Actinomycetes</taxon>
        <taxon>Mycobacteriales</taxon>
        <taxon>Nocardiaceae</taxon>
        <taxon>Rhodococcus</taxon>
    </lineage>
</organism>
<feature type="region of interest" description="Disordered" evidence="1">
    <location>
        <begin position="1"/>
        <end position="20"/>
    </location>
</feature>